<accession>A0A5N6L178</accession>
<dbReference type="SMART" id="SM00173">
    <property type="entry name" value="RAS"/>
    <property type="match status" value="1"/>
</dbReference>
<dbReference type="FunFam" id="3.40.50.300:FF:001423">
    <property type="entry name" value="Ras family GTPase"/>
    <property type="match status" value="1"/>
</dbReference>
<evidence type="ECO:0000313" key="4">
    <source>
        <dbReference type="EMBL" id="KAB8532555.1"/>
    </source>
</evidence>
<gene>
    <name evidence="4" type="ORF">FH972_025500</name>
</gene>
<dbReference type="InterPro" id="IPR020849">
    <property type="entry name" value="Small_GTPase_Ras-type"/>
</dbReference>
<protein>
    <submittedName>
        <fullName evidence="4">Uncharacterized protein</fullName>
    </submittedName>
</protein>
<dbReference type="PRINTS" id="PR00449">
    <property type="entry name" value="RASTRNSFRMNG"/>
</dbReference>
<dbReference type="OrthoDB" id="265044at2759"/>
<dbReference type="PROSITE" id="PS51419">
    <property type="entry name" value="RAB"/>
    <property type="match status" value="1"/>
</dbReference>
<reference evidence="4 5" key="1">
    <citation type="submission" date="2019-06" db="EMBL/GenBank/DDBJ databases">
        <title>A chromosomal-level reference genome of Carpinus fangiana (Coryloideae, Betulaceae).</title>
        <authorList>
            <person name="Yang X."/>
            <person name="Wang Z."/>
            <person name="Zhang L."/>
            <person name="Hao G."/>
            <person name="Liu J."/>
            <person name="Yang Y."/>
        </authorList>
    </citation>
    <scope>NUCLEOTIDE SEQUENCE [LARGE SCALE GENOMIC DNA]</scope>
    <source>
        <strain evidence="4">Cfa_2016G</strain>
        <tissue evidence="4">Leaf</tissue>
    </source>
</reference>
<dbReference type="GO" id="GO:0007165">
    <property type="term" value="P:signal transduction"/>
    <property type="evidence" value="ECO:0007669"/>
    <property type="project" value="InterPro"/>
</dbReference>
<dbReference type="NCBIfam" id="TIGR00231">
    <property type="entry name" value="small_GTP"/>
    <property type="match status" value="1"/>
</dbReference>
<dbReference type="InterPro" id="IPR001806">
    <property type="entry name" value="Small_GTPase"/>
</dbReference>
<dbReference type="Pfam" id="PF00071">
    <property type="entry name" value="Ras"/>
    <property type="match status" value="1"/>
</dbReference>
<keyword evidence="2" id="KW-0342">GTP-binding</keyword>
<dbReference type="InterPro" id="IPR005225">
    <property type="entry name" value="Small_GTP-bd"/>
</dbReference>
<evidence type="ECO:0000256" key="2">
    <source>
        <dbReference type="ARBA" id="ARBA00023134"/>
    </source>
</evidence>
<keyword evidence="5" id="KW-1185">Reference proteome</keyword>
<evidence type="ECO:0000256" key="1">
    <source>
        <dbReference type="ARBA" id="ARBA00022741"/>
    </source>
</evidence>
<sequence length="311" mass="34453">MDDDNRITITVCGDGGCGKSSITLRLVRSQWINEYDPTIEDSYSVTRTVDGHTYNLQLTDTAGQEEYRGLWTASTLKSDAFLLVYDITNQQTVAALDHFAALIEMETEQRLDRGAVPPVKIVAGNKCDLDHQRQVKAASGLDWARQHGCGFMETSAREMVNIEETFALIVRRVVEARRQQEQGTAPHQQAPRSYMSDMDEKGAPTNSRRQSKAGKKGGFFKSLKCCAPAFCGVFSVPSPTRLAMAPSVHVSYTQPLSLCPLLRISGRLMYSRQGNEPIAEIRLSLVPGTWRIFNGIPCSVVCSSFLWAPVL</sequence>
<dbReference type="Gene3D" id="3.40.50.300">
    <property type="entry name" value="P-loop containing nucleotide triphosphate hydrolases"/>
    <property type="match status" value="1"/>
</dbReference>
<dbReference type="GO" id="GO:0016020">
    <property type="term" value="C:membrane"/>
    <property type="evidence" value="ECO:0007669"/>
    <property type="project" value="InterPro"/>
</dbReference>
<dbReference type="GO" id="GO:0005525">
    <property type="term" value="F:GTP binding"/>
    <property type="evidence" value="ECO:0007669"/>
    <property type="project" value="UniProtKB-KW"/>
</dbReference>
<evidence type="ECO:0000256" key="3">
    <source>
        <dbReference type="SAM" id="MobiDB-lite"/>
    </source>
</evidence>
<dbReference type="EMBL" id="VIBQ01000057">
    <property type="protein sequence ID" value="KAB8532555.1"/>
    <property type="molecule type" value="Genomic_DNA"/>
</dbReference>
<comment type="caution">
    <text evidence="4">The sequence shown here is derived from an EMBL/GenBank/DDBJ whole genome shotgun (WGS) entry which is preliminary data.</text>
</comment>
<name>A0A5N6L178_9ROSI</name>
<dbReference type="SUPFAM" id="SSF52540">
    <property type="entry name" value="P-loop containing nucleoside triphosphate hydrolases"/>
    <property type="match status" value="1"/>
</dbReference>
<dbReference type="SMART" id="SM00175">
    <property type="entry name" value="RAB"/>
    <property type="match status" value="1"/>
</dbReference>
<dbReference type="AlphaFoldDB" id="A0A5N6L178"/>
<evidence type="ECO:0000313" key="5">
    <source>
        <dbReference type="Proteomes" id="UP000327013"/>
    </source>
</evidence>
<dbReference type="PANTHER" id="PTHR24070">
    <property type="entry name" value="RAS, DI-RAS, AND RHEB FAMILY MEMBERS OF SMALL GTPASE SUPERFAMILY"/>
    <property type="match status" value="1"/>
</dbReference>
<proteinExistence type="predicted"/>
<dbReference type="GO" id="GO:0003924">
    <property type="term" value="F:GTPase activity"/>
    <property type="evidence" value="ECO:0007669"/>
    <property type="project" value="InterPro"/>
</dbReference>
<keyword evidence="1" id="KW-0547">Nucleotide-binding</keyword>
<organism evidence="4 5">
    <name type="scientific">Carpinus fangiana</name>
    <dbReference type="NCBI Taxonomy" id="176857"/>
    <lineage>
        <taxon>Eukaryota</taxon>
        <taxon>Viridiplantae</taxon>
        <taxon>Streptophyta</taxon>
        <taxon>Embryophyta</taxon>
        <taxon>Tracheophyta</taxon>
        <taxon>Spermatophyta</taxon>
        <taxon>Magnoliopsida</taxon>
        <taxon>eudicotyledons</taxon>
        <taxon>Gunneridae</taxon>
        <taxon>Pentapetalae</taxon>
        <taxon>rosids</taxon>
        <taxon>fabids</taxon>
        <taxon>Fagales</taxon>
        <taxon>Betulaceae</taxon>
        <taxon>Carpinus</taxon>
    </lineage>
</organism>
<feature type="region of interest" description="Disordered" evidence="3">
    <location>
        <begin position="178"/>
        <end position="215"/>
    </location>
</feature>
<dbReference type="PROSITE" id="PS51421">
    <property type="entry name" value="RAS"/>
    <property type="match status" value="1"/>
</dbReference>
<dbReference type="InterPro" id="IPR027417">
    <property type="entry name" value="P-loop_NTPase"/>
</dbReference>
<dbReference type="SMART" id="SM00174">
    <property type="entry name" value="RHO"/>
    <property type="match status" value="1"/>
</dbReference>
<dbReference type="Proteomes" id="UP000327013">
    <property type="component" value="Unassembled WGS sequence"/>
</dbReference>
<dbReference type="CDD" id="cd00876">
    <property type="entry name" value="Ras"/>
    <property type="match status" value="1"/>
</dbReference>